<dbReference type="Pfam" id="PF03982">
    <property type="entry name" value="DAGAT"/>
    <property type="match status" value="1"/>
</dbReference>
<dbReference type="OMA" id="FARMAIQ"/>
<name>A0A803KWH6_CHEQI</name>
<protein>
    <recommendedName>
        <fullName evidence="6">Acyltransferase</fullName>
    </recommendedName>
</protein>
<dbReference type="PANTHER" id="PTHR22753:SF24">
    <property type="entry name" value="ESTERASE_LIPASE_THIOESTERASE FAMILY PROTEIN"/>
    <property type="match status" value="1"/>
</dbReference>
<sequence>MDYYRWLDVATGLVMLSTLENGKIVRGLGGIPREGPVLLVGNHMLLGLDLYPIVLNFMTKRNVILRGLAHPLFFVKLEEDVLDISLFDSFRMLGALPVSASNFYRSLSSGSHILLYPGGMREALHNKGEEYRLFWPERSEFVRMAARFGAKIIPFGAIGEDDVCEFLLDSEDQMKIPYLREAIEKRTNQIQLRTDLEGEVANQVAYFPGVVPKIPGRFYFMFSKPIDTAEDFIDASSGFAIMYYLCLAATYNDMNFAVYDRHEAGIERQRKRTNYICK</sequence>
<evidence type="ECO:0000313" key="5">
    <source>
        <dbReference type="Proteomes" id="UP000596660"/>
    </source>
</evidence>
<evidence type="ECO:0008006" key="6">
    <source>
        <dbReference type="Google" id="ProtNLM"/>
    </source>
</evidence>
<keyword evidence="3" id="KW-0012">Acyltransferase</keyword>
<evidence type="ECO:0000256" key="3">
    <source>
        <dbReference type="ARBA" id="ARBA00023315"/>
    </source>
</evidence>
<evidence type="ECO:0000256" key="1">
    <source>
        <dbReference type="ARBA" id="ARBA00005420"/>
    </source>
</evidence>
<dbReference type="GO" id="GO:0019432">
    <property type="term" value="P:triglyceride biosynthetic process"/>
    <property type="evidence" value="ECO:0007669"/>
    <property type="project" value="UniProtKB-ARBA"/>
</dbReference>
<keyword evidence="5" id="KW-1185">Reference proteome</keyword>
<organism evidence="4 5">
    <name type="scientific">Chenopodium quinoa</name>
    <name type="common">Quinoa</name>
    <dbReference type="NCBI Taxonomy" id="63459"/>
    <lineage>
        <taxon>Eukaryota</taxon>
        <taxon>Viridiplantae</taxon>
        <taxon>Streptophyta</taxon>
        <taxon>Embryophyta</taxon>
        <taxon>Tracheophyta</taxon>
        <taxon>Spermatophyta</taxon>
        <taxon>Magnoliopsida</taxon>
        <taxon>eudicotyledons</taxon>
        <taxon>Gunneridae</taxon>
        <taxon>Pentapetalae</taxon>
        <taxon>Caryophyllales</taxon>
        <taxon>Chenopodiaceae</taxon>
        <taxon>Chenopodioideae</taxon>
        <taxon>Atripliceae</taxon>
        <taxon>Chenopodium</taxon>
    </lineage>
</organism>
<evidence type="ECO:0000313" key="4">
    <source>
        <dbReference type="EnsemblPlants" id="AUR62003384-RA:cds"/>
    </source>
</evidence>
<dbReference type="Gramene" id="AUR62003384-RA">
    <property type="protein sequence ID" value="AUR62003384-RA:cds"/>
    <property type="gene ID" value="AUR62003384"/>
</dbReference>
<dbReference type="CDD" id="cd07987">
    <property type="entry name" value="LPLAT_MGAT-like"/>
    <property type="match status" value="1"/>
</dbReference>
<comment type="similarity">
    <text evidence="1">Belongs to the diacylglycerol acyltransferase family.</text>
</comment>
<reference evidence="4" key="2">
    <citation type="submission" date="2021-03" db="UniProtKB">
        <authorList>
            <consortium name="EnsemblPlants"/>
        </authorList>
    </citation>
    <scope>IDENTIFICATION</scope>
</reference>
<dbReference type="AlphaFoldDB" id="A0A803KWH6"/>
<dbReference type="InterPro" id="IPR007130">
    <property type="entry name" value="DAGAT"/>
</dbReference>
<reference evidence="4" key="1">
    <citation type="journal article" date="2017" name="Nature">
        <title>The genome of Chenopodium quinoa.</title>
        <authorList>
            <person name="Jarvis D.E."/>
            <person name="Ho Y.S."/>
            <person name="Lightfoot D.J."/>
            <person name="Schmoeckel S.M."/>
            <person name="Li B."/>
            <person name="Borm T.J.A."/>
            <person name="Ohyanagi H."/>
            <person name="Mineta K."/>
            <person name="Michell C.T."/>
            <person name="Saber N."/>
            <person name="Kharbatia N.M."/>
            <person name="Rupper R.R."/>
            <person name="Sharp A.R."/>
            <person name="Dally N."/>
            <person name="Boughton B.A."/>
            <person name="Woo Y.H."/>
            <person name="Gao G."/>
            <person name="Schijlen E.G.W.M."/>
            <person name="Guo X."/>
            <person name="Momin A.A."/>
            <person name="Negrao S."/>
            <person name="Al-Babili S."/>
            <person name="Gehring C."/>
            <person name="Roessner U."/>
            <person name="Jung C."/>
            <person name="Murphy K."/>
            <person name="Arold S.T."/>
            <person name="Gojobori T."/>
            <person name="van der Linden C.G."/>
            <person name="van Loo E.N."/>
            <person name="Jellen E.N."/>
            <person name="Maughan P.J."/>
            <person name="Tester M."/>
        </authorList>
    </citation>
    <scope>NUCLEOTIDE SEQUENCE [LARGE SCALE GENOMIC DNA]</scope>
    <source>
        <strain evidence="4">cv. PI 614886</strain>
    </source>
</reference>
<keyword evidence="2" id="KW-0808">Transferase</keyword>
<dbReference type="EnsemblPlants" id="AUR62003384-RA">
    <property type="protein sequence ID" value="AUR62003384-RA:cds"/>
    <property type="gene ID" value="AUR62003384"/>
</dbReference>
<accession>A0A803KWH6</accession>
<dbReference type="PANTHER" id="PTHR22753">
    <property type="entry name" value="TRANSMEMBRANE PROTEIN 68"/>
    <property type="match status" value="1"/>
</dbReference>
<dbReference type="GO" id="GO:0016020">
    <property type="term" value="C:membrane"/>
    <property type="evidence" value="ECO:0007669"/>
    <property type="project" value="TreeGrafter"/>
</dbReference>
<proteinExistence type="inferred from homology"/>
<evidence type="ECO:0000256" key="2">
    <source>
        <dbReference type="ARBA" id="ARBA00022679"/>
    </source>
</evidence>
<dbReference type="Proteomes" id="UP000596660">
    <property type="component" value="Unplaced"/>
</dbReference>
<dbReference type="GO" id="GO:0004144">
    <property type="term" value="F:diacylglycerol O-acyltransferase activity"/>
    <property type="evidence" value="ECO:0007669"/>
    <property type="project" value="UniProtKB-ARBA"/>
</dbReference>